<name>A0A133NBQ3_CLOPF</name>
<dbReference type="Proteomes" id="UP000070646">
    <property type="component" value="Unassembled WGS sequence"/>
</dbReference>
<gene>
    <name evidence="1" type="ORF">HMPREF3222_00801</name>
</gene>
<evidence type="ECO:0000313" key="2">
    <source>
        <dbReference type="Proteomes" id="UP000070646"/>
    </source>
</evidence>
<dbReference type="PATRIC" id="fig|1502.174.peg.808"/>
<dbReference type="RefSeq" id="WP_060794867.1">
    <property type="nucleotide sequence ID" value="NZ_KQ956174.1"/>
</dbReference>
<protein>
    <submittedName>
        <fullName evidence="1">Uncharacterized protein</fullName>
    </submittedName>
</protein>
<organism evidence="1 2">
    <name type="scientific">Clostridium perfringens</name>
    <dbReference type="NCBI Taxonomy" id="1502"/>
    <lineage>
        <taxon>Bacteria</taxon>
        <taxon>Bacillati</taxon>
        <taxon>Bacillota</taxon>
        <taxon>Clostridia</taxon>
        <taxon>Eubacteriales</taxon>
        <taxon>Clostridiaceae</taxon>
        <taxon>Clostridium</taxon>
    </lineage>
</organism>
<comment type="caution">
    <text evidence="1">The sequence shown here is derived from an EMBL/GenBank/DDBJ whole genome shotgun (WGS) entry which is preliminary data.</text>
</comment>
<proteinExistence type="predicted"/>
<reference evidence="1 2" key="1">
    <citation type="submission" date="2016-01" db="EMBL/GenBank/DDBJ databases">
        <authorList>
            <person name="Oliw E.H."/>
        </authorList>
    </citation>
    <scope>NUCLEOTIDE SEQUENCE [LARGE SCALE GENOMIC DNA]</scope>
    <source>
        <strain evidence="1 2">MJR7757A</strain>
    </source>
</reference>
<evidence type="ECO:0000313" key="1">
    <source>
        <dbReference type="EMBL" id="KXA13724.1"/>
    </source>
</evidence>
<sequence length="227" mass="26252">MKICGFRYDKETKIINGLVFYKENLEDGTIEYFNDEVSENECVFKATIDKVGLIEEIINILNEPEELVYLESNTLDNSIYDILAKRIKYDSKGHLSNLLDSEVIDLEGLESINLDINLFNKIKNKPHKLVSLEIKDFYTIEDIDSFVEYDIIPVNEYDVRKILDENSKTLANTKIQLIQYQDISQNLSRELAKSKLENMKVNGINNKLAKELAEMKIELMELKKGGN</sequence>
<dbReference type="EMBL" id="LRPU01000027">
    <property type="protein sequence ID" value="KXA13724.1"/>
    <property type="molecule type" value="Genomic_DNA"/>
</dbReference>
<dbReference type="AlphaFoldDB" id="A0A133NBQ3"/>
<accession>A0A133NBQ3</accession>